<evidence type="ECO:0000313" key="7">
    <source>
        <dbReference type="EMBL" id="OIQ82595.1"/>
    </source>
</evidence>
<protein>
    <submittedName>
        <fullName evidence="7">Cytochrome c-552</fullName>
    </submittedName>
</protein>
<dbReference type="GO" id="GO:0020037">
    <property type="term" value="F:heme binding"/>
    <property type="evidence" value="ECO:0007669"/>
    <property type="project" value="InterPro"/>
</dbReference>
<proteinExistence type="predicted"/>
<keyword evidence="2" id="KW-0349">Heme</keyword>
<comment type="caution">
    <text evidence="7">The sequence shown here is derived from an EMBL/GenBank/DDBJ whole genome shotgun (WGS) entry which is preliminary data.</text>
</comment>
<reference evidence="7" key="1">
    <citation type="submission" date="2016-10" db="EMBL/GenBank/DDBJ databases">
        <title>Sequence of Gallionella enrichment culture.</title>
        <authorList>
            <person name="Poehlein A."/>
            <person name="Muehling M."/>
            <person name="Daniel R."/>
        </authorList>
    </citation>
    <scope>NUCLEOTIDE SEQUENCE</scope>
</reference>
<evidence type="ECO:0000256" key="2">
    <source>
        <dbReference type="ARBA" id="ARBA00022617"/>
    </source>
</evidence>
<dbReference type="EMBL" id="MLJW01000788">
    <property type="protein sequence ID" value="OIQ82595.1"/>
    <property type="molecule type" value="Genomic_DNA"/>
</dbReference>
<dbReference type="InterPro" id="IPR009056">
    <property type="entry name" value="Cyt_c-like_dom"/>
</dbReference>
<gene>
    <name evidence="7" type="ORF">GALL_356220</name>
</gene>
<keyword evidence="4" id="KW-0249">Electron transport</keyword>
<feature type="domain" description="Cytochrome c" evidence="6">
    <location>
        <begin position="21"/>
        <end position="111"/>
    </location>
</feature>
<name>A0A1J5QYR1_9ZZZZ</name>
<dbReference type="PROSITE" id="PS51007">
    <property type="entry name" value="CYTC"/>
    <property type="match status" value="1"/>
</dbReference>
<keyword evidence="5" id="KW-0408">Iron</keyword>
<dbReference type="InterPro" id="IPR002324">
    <property type="entry name" value="Cyt_c_ID"/>
</dbReference>
<sequence>MRKLASISVALLLALGGNAMAQDAAGVAALLQQHNCMSCHAVDKGKIGPAFGWVAYRYRTHPDALHKLALKVIHGGDGDWDAWTYSTPMPPYPKLSDAQAQAMVEWILARAPVQPPSPQ</sequence>
<evidence type="ECO:0000256" key="5">
    <source>
        <dbReference type="ARBA" id="ARBA00023004"/>
    </source>
</evidence>
<dbReference type="GO" id="GO:0009055">
    <property type="term" value="F:electron transfer activity"/>
    <property type="evidence" value="ECO:0007669"/>
    <property type="project" value="InterPro"/>
</dbReference>
<dbReference type="InterPro" id="IPR036909">
    <property type="entry name" value="Cyt_c-like_dom_sf"/>
</dbReference>
<organism evidence="7">
    <name type="scientific">mine drainage metagenome</name>
    <dbReference type="NCBI Taxonomy" id="410659"/>
    <lineage>
        <taxon>unclassified sequences</taxon>
        <taxon>metagenomes</taxon>
        <taxon>ecological metagenomes</taxon>
    </lineage>
</organism>
<evidence type="ECO:0000259" key="6">
    <source>
        <dbReference type="PROSITE" id="PS51007"/>
    </source>
</evidence>
<dbReference type="PRINTS" id="PR00606">
    <property type="entry name" value="CYTCHROMECID"/>
</dbReference>
<dbReference type="Gene3D" id="1.10.760.10">
    <property type="entry name" value="Cytochrome c-like domain"/>
    <property type="match status" value="1"/>
</dbReference>
<evidence type="ECO:0000256" key="1">
    <source>
        <dbReference type="ARBA" id="ARBA00022448"/>
    </source>
</evidence>
<accession>A0A1J5QYR1</accession>
<evidence type="ECO:0000256" key="3">
    <source>
        <dbReference type="ARBA" id="ARBA00022723"/>
    </source>
</evidence>
<dbReference type="Pfam" id="PF00034">
    <property type="entry name" value="Cytochrom_C"/>
    <property type="match status" value="1"/>
</dbReference>
<keyword evidence="1" id="KW-0813">Transport</keyword>
<keyword evidence="3" id="KW-0479">Metal-binding</keyword>
<evidence type="ECO:0000256" key="4">
    <source>
        <dbReference type="ARBA" id="ARBA00022982"/>
    </source>
</evidence>
<dbReference type="AlphaFoldDB" id="A0A1J5QYR1"/>
<dbReference type="SUPFAM" id="SSF46626">
    <property type="entry name" value="Cytochrome c"/>
    <property type="match status" value="1"/>
</dbReference>
<dbReference type="GO" id="GO:0005506">
    <property type="term" value="F:iron ion binding"/>
    <property type="evidence" value="ECO:0007669"/>
    <property type="project" value="InterPro"/>
</dbReference>